<reference evidence="2" key="1">
    <citation type="submission" date="2022-03" db="EMBL/GenBank/DDBJ databases">
        <authorList>
            <person name="Tunstrom K."/>
        </authorList>
    </citation>
    <scope>NUCLEOTIDE SEQUENCE</scope>
</reference>
<organism evidence="2 3">
    <name type="scientific">Euphydryas editha</name>
    <name type="common">Edith's checkerspot</name>
    <dbReference type="NCBI Taxonomy" id="104508"/>
    <lineage>
        <taxon>Eukaryota</taxon>
        <taxon>Metazoa</taxon>
        <taxon>Ecdysozoa</taxon>
        <taxon>Arthropoda</taxon>
        <taxon>Hexapoda</taxon>
        <taxon>Insecta</taxon>
        <taxon>Pterygota</taxon>
        <taxon>Neoptera</taxon>
        <taxon>Endopterygota</taxon>
        <taxon>Lepidoptera</taxon>
        <taxon>Glossata</taxon>
        <taxon>Ditrysia</taxon>
        <taxon>Papilionoidea</taxon>
        <taxon>Nymphalidae</taxon>
        <taxon>Nymphalinae</taxon>
        <taxon>Euphydryas</taxon>
    </lineage>
</organism>
<evidence type="ECO:0000313" key="2">
    <source>
        <dbReference type="EMBL" id="CAH2093828.1"/>
    </source>
</evidence>
<keyword evidence="3" id="KW-1185">Reference proteome</keyword>
<keyword evidence="1" id="KW-0732">Signal</keyword>
<dbReference type="AlphaFoldDB" id="A0AAU9U7A3"/>
<feature type="chain" id="PRO_5043650616" evidence="1">
    <location>
        <begin position="16"/>
        <end position="405"/>
    </location>
</feature>
<evidence type="ECO:0000256" key="1">
    <source>
        <dbReference type="SAM" id="SignalP"/>
    </source>
</evidence>
<gene>
    <name evidence="2" type="ORF">EEDITHA_LOCUS9455</name>
</gene>
<evidence type="ECO:0000313" key="3">
    <source>
        <dbReference type="Proteomes" id="UP001153954"/>
    </source>
</evidence>
<sequence length="405" mass="47468">MHVLFTFILFTIAEGRKSSHKLPISPNKETNNKRLEASQQGIDFGHVYRNGFRGSIGQFDHEHDMVQVDIENAKELKQKPHKNMDSEIIKKPVFLSPRDEILYHKKINKSFIQTQLDEAKEKNDSDSDARARSMTRPPWFDFSRLLERNIAYPIANRRRKIFDTKNDRKFEQVKSKVQIVNLSSYFEKNTFLKRSNVKLNWTTCSEFAKRAVFHPDDVVNTIWLPFYIWSKRDFTSSIIHTFSYPTKKTVQFFKNTYGPYMQKLNWNEPKLLLKERREILLIAGDRRGLFYGVPKLELPSYIEDKNITFPIITLRMKIHDPYLAMMYCDENYAVIMAESGTEPHSDEDKILEAGTLKFKGTGKPASRDLASEAMLAELEKEKKKEAESRKIIPIEISSFDLKIRH</sequence>
<accession>A0AAU9U7A3</accession>
<dbReference type="Proteomes" id="UP001153954">
    <property type="component" value="Unassembled WGS sequence"/>
</dbReference>
<comment type="caution">
    <text evidence="2">The sequence shown here is derived from an EMBL/GenBank/DDBJ whole genome shotgun (WGS) entry which is preliminary data.</text>
</comment>
<proteinExistence type="predicted"/>
<feature type="signal peptide" evidence="1">
    <location>
        <begin position="1"/>
        <end position="15"/>
    </location>
</feature>
<dbReference type="EMBL" id="CAKOGL010000013">
    <property type="protein sequence ID" value="CAH2093828.1"/>
    <property type="molecule type" value="Genomic_DNA"/>
</dbReference>
<protein>
    <submittedName>
        <fullName evidence="2">Uncharacterized protein</fullName>
    </submittedName>
</protein>
<name>A0AAU9U7A3_EUPED</name>